<evidence type="ECO:0000256" key="4">
    <source>
        <dbReference type="ARBA" id="ARBA00022842"/>
    </source>
</evidence>
<reference evidence="5 6" key="1">
    <citation type="submission" date="2018-05" db="EMBL/GenBank/DDBJ databases">
        <title>Complete genome sequence of Flagellimonas aquimarina ECD12 isolated from seaweed Ecklonia cava.</title>
        <authorList>
            <person name="Choi S."/>
            <person name="Seong C."/>
        </authorList>
    </citation>
    <scope>NUCLEOTIDE SEQUENCE [LARGE SCALE GENOMIC DNA]</scope>
    <source>
        <strain evidence="5 6">ECD12</strain>
    </source>
</reference>
<keyword evidence="6" id="KW-1185">Reference proteome</keyword>
<dbReference type="Proteomes" id="UP000245762">
    <property type="component" value="Unassembled WGS sequence"/>
</dbReference>
<keyword evidence="4" id="KW-0460">Magnesium</keyword>
<dbReference type="SFLD" id="SFLDS00003">
    <property type="entry name" value="Haloacid_Dehalogenase"/>
    <property type="match status" value="1"/>
</dbReference>
<dbReference type="Gene3D" id="1.10.150.240">
    <property type="entry name" value="Putative phosphatase, domain 2"/>
    <property type="match status" value="1"/>
</dbReference>
<dbReference type="AlphaFoldDB" id="A0A316KYL8"/>
<dbReference type="InterPro" id="IPR041492">
    <property type="entry name" value="HAD_2"/>
</dbReference>
<dbReference type="Gene3D" id="3.40.50.1000">
    <property type="entry name" value="HAD superfamily/HAD-like"/>
    <property type="match status" value="1"/>
</dbReference>
<dbReference type="CDD" id="cd07526">
    <property type="entry name" value="HAD_BPGM_like"/>
    <property type="match status" value="1"/>
</dbReference>
<dbReference type="InterPro" id="IPR023214">
    <property type="entry name" value="HAD_sf"/>
</dbReference>
<dbReference type="PANTHER" id="PTHR46193:SF10">
    <property type="entry name" value="6-PHOSPHOGLUCONATE PHOSPHATASE"/>
    <property type="match status" value="1"/>
</dbReference>
<dbReference type="InterPro" id="IPR023198">
    <property type="entry name" value="PGP-like_dom2"/>
</dbReference>
<dbReference type="InterPro" id="IPR006439">
    <property type="entry name" value="HAD-SF_hydro_IA"/>
</dbReference>
<accession>A0A316KYL8</accession>
<dbReference type="RefSeq" id="WP_109662864.1">
    <property type="nucleotide sequence ID" value="NZ_QGEG01000002.1"/>
</dbReference>
<name>A0A316KYL8_9FLAO</name>
<dbReference type="PRINTS" id="PR00413">
    <property type="entry name" value="HADHALOGNASE"/>
</dbReference>
<evidence type="ECO:0000256" key="3">
    <source>
        <dbReference type="ARBA" id="ARBA00022723"/>
    </source>
</evidence>
<dbReference type="InterPro" id="IPR036412">
    <property type="entry name" value="HAD-like_sf"/>
</dbReference>
<comment type="cofactor">
    <cofactor evidence="1">
        <name>Mg(2+)</name>
        <dbReference type="ChEBI" id="CHEBI:18420"/>
    </cofactor>
</comment>
<dbReference type="NCBIfam" id="TIGR01549">
    <property type="entry name" value="HAD-SF-IA-v1"/>
    <property type="match status" value="1"/>
</dbReference>
<evidence type="ECO:0000256" key="2">
    <source>
        <dbReference type="ARBA" id="ARBA00006171"/>
    </source>
</evidence>
<organism evidence="5 6">
    <name type="scientific">Flagellimonas aquimarina</name>
    <dbReference type="NCBI Taxonomy" id="2201895"/>
    <lineage>
        <taxon>Bacteria</taxon>
        <taxon>Pseudomonadati</taxon>
        <taxon>Bacteroidota</taxon>
        <taxon>Flavobacteriia</taxon>
        <taxon>Flavobacteriales</taxon>
        <taxon>Flavobacteriaceae</taxon>
        <taxon>Flagellimonas</taxon>
    </lineage>
</organism>
<dbReference type="NCBIfam" id="TIGR01509">
    <property type="entry name" value="HAD-SF-IA-v3"/>
    <property type="match status" value="1"/>
</dbReference>
<evidence type="ECO:0000313" key="6">
    <source>
        <dbReference type="Proteomes" id="UP000245762"/>
    </source>
</evidence>
<dbReference type="OrthoDB" id="9797743at2"/>
<comment type="similarity">
    <text evidence="2">Belongs to the HAD-like hydrolase superfamily. CbbY/CbbZ/Gph/YieH family.</text>
</comment>
<dbReference type="SUPFAM" id="SSF56784">
    <property type="entry name" value="HAD-like"/>
    <property type="match status" value="1"/>
</dbReference>
<dbReference type="InterPro" id="IPR051600">
    <property type="entry name" value="Beta-PGM-like"/>
</dbReference>
<evidence type="ECO:0000313" key="5">
    <source>
        <dbReference type="EMBL" id="PWL38716.1"/>
    </source>
</evidence>
<proteinExistence type="inferred from homology"/>
<dbReference type="SFLD" id="SFLDG01129">
    <property type="entry name" value="C1.5:_HAD__Beta-PGM__Phosphata"/>
    <property type="match status" value="1"/>
</dbReference>
<evidence type="ECO:0000256" key="1">
    <source>
        <dbReference type="ARBA" id="ARBA00001946"/>
    </source>
</evidence>
<dbReference type="Pfam" id="PF13419">
    <property type="entry name" value="HAD_2"/>
    <property type="match status" value="1"/>
</dbReference>
<dbReference type="PANTHER" id="PTHR46193">
    <property type="entry name" value="6-PHOSPHOGLUCONATE PHOSPHATASE"/>
    <property type="match status" value="1"/>
</dbReference>
<dbReference type="GO" id="GO:0046872">
    <property type="term" value="F:metal ion binding"/>
    <property type="evidence" value="ECO:0007669"/>
    <property type="project" value="UniProtKB-KW"/>
</dbReference>
<dbReference type="EMBL" id="QGEG01000002">
    <property type="protein sequence ID" value="PWL38716.1"/>
    <property type="molecule type" value="Genomic_DNA"/>
</dbReference>
<protein>
    <submittedName>
        <fullName evidence="5">Haloacid dehalogenase</fullName>
    </submittedName>
</protein>
<comment type="caution">
    <text evidence="5">The sequence shown here is derived from an EMBL/GenBank/DDBJ whole genome shotgun (WGS) entry which is preliminary data.</text>
</comment>
<keyword evidence="3" id="KW-0479">Metal-binding</keyword>
<sequence length="215" mass="24389">MIKCLIFDCDGTLVDSEYLCNLGLEIKLRDYGIESSANKMMEKYRGGKLADILQSIGKEHNILIKENFVSEYRELVNELFEKELNPCEGVHEFLNQNTIPVCVASSGPVKKINNALEITDLKKYFDNNVFSSYEINSWKPDPDIFLYAAKKMGMNPHECLVIEDSMKGIESGLAAGMKTILFDPMNLYDNINGIQSIDEMNKLKDIISAHNIVYK</sequence>
<dbReference type="GO" id="GO:0003824">
    <property type="term" value="F:catalytic activity"/>
    <property type="evidence" value="ECO:0007669"/>
    <property type="project" value="UniProtKB-ARBA"/>
</dbReference>
<gene>
    <name evidence="5" type="ORF">DKG77_10740</name>
</gene>
<dbReference type="SFLD" id="SFLDG01135">
    <property type="entry name" value="C1.5.6:_HAD__Beta-PGM__Phospha"/>
    <property type="match status" value="1"/>
</dbReference>